<dbReference type="EMBL" id="WWCW01000094">
    <property type="protein sequence ID" value="MYM89933.1"/>
    <property type="molecule type" value="Genomic_DNA"/>
</dbReference>
<reference evidence="7 8" key="1">
    <citation type="submission" date="2020-01" db="EMBL/GenBank/DDBJ databases">
        <title>Novel species isolated from a subtropical stream in China.</title>
        <authorList>
            <person name="Lu H."/>
        </authorList>
    </citation>
    <scope>NUCLEOTIDE SEQUENCE [LARGE SCALE GENOMIC DNA]</scope>
    <source>
        <strain evidence="7 8">FT82W</strain>
    </source>
</reference>
<protein>
    <submittedName>
        <fullName evidence="7">LysE family transporter</fullName>
    </submittedName>
</protein>
<evidence type="ECO:0000256" key="1">
    <source>
        <dbReference type="ARBA" id="ARBA00004651"/>
    </source>
</evidence>
<keyword evidence="4 6" id="KW-1133">Transmembrane helix</keyword>
<proteinExistence type="predicted"/>
<dbReference type="Pfam" id="PF01810">
    <property type="entry name" value="LysE"/>
    <property type="match status" value="1"/>
</dbReference>
<evidence type="ECO:0000256" key="6">
    <source>
        <dbReference type="SAM" id="Phobius"/>
    </source>
</evidence>
<evidence type="ECO:0000256" key="5">
    <source>
        <dbReference type="ARBA" id="ARBA00023136"/>
    </source>
</evidence>
<evidence type="ECO:0000256" key="2">
    <source>
        <dbReference type="ARBA" id="ARBA00022475"/>
    </source>
</evidence>
<gene>
    <name evidence="7" type="ORF">GTP91_22515</name>
</gene>
<feature type="non-terminal residue" evidence="7">
    <location>
        <position position="1"/>
    </location>
</feature>
<keyword evidence="5 6" id="KW-0472">Membrane</keyword>
<evidence type="ECO:0000256" key="4">
    <source>
        <dbReference type="ARBA" id="ARBA00022989"/>
    </source>
</evidence>
<organism evidence="7 8">
    <name type="scientific">Duganella vulcania</name>
    <dbReference type="NCBI Taxonomy" id="2692166"/>
    <lineage>
        <taxon>Bacteria</taxon>
        <taxon>Pseudomonadati</taxon>
        <taxon>Pseudomonadota</taxon>
        <taxon>Betaproteobacteria</taxon>
        <taxon>Burkholderiales</taxon>
        <taxon>Oxalobacteraceae</taxon>
        <taxon>Telluria group</taxon>
        <taxon>Duganella</taxon>
    </lineage>
</organism>
<dbReference type="RefSeq" id="WP_161098785.1">
    <property type="nucleotide sequence ID" value="NZ_WWCW01000094.1"/>
</dbReference>
<feature type="transmembrane region" description="Helical" evidence="6">
    <location>
        <begin position="47"/>
        <end position="68"/>
    </location>
</feature>
<keyword evidence="3 6" id="KW-0812">Transmembrane</keyword>
<dbReference type="Proteomes" id="UP000470302">
    <property type="component" value="Unassembled WGS sequence"/>
</dbReference>
<evidence type="ECO:0000313" key="8">
    <source>
        <dbReference type="Proteomes" id="UP000470302"/>
    </source>
</evidence>
<dbReference type="GO" id="GO:0006865">
    <property type="term" value="P:amino acid transport"/>
    <property type="evidence" value="ECO:0007669"/>
    <property type="project" value="InterPro"/>
</dbReference>
<comment type="subcellular location">
    <subcellularLocation>
        <location evidence="1">Cell membrane</location>
        <topology evidence="1">Multi-pass membrane protein</topology>
    </subcellularLocation>
</comment>
<dbReference type="GO" id="GO:0005886">
    <property type="term" value="C:plasma membrane"/>
    <property type="evidence" value="ECO:0007669"/>
    <property type="project" value="UniProtKB-SubCell"/>
</dbReference>
<evidence type="ECO:0000256" key="3">
    <source>
        <dbReference type="ARBA" id="ARBA00022692"/>
    </source>
</evidence>
<keyword evidence="2" id="KW-1003">Cell membrane</keyword>
<accession>A0A845G5I2</accession>
<name>A0A845G5I2_9BURK</name>
<evidence type="ECO:0000313" key="7">
    <source>
        <dbReference type="EMBL" id="MYM89933.1"/>
    </source>
</evidence>
<dbReference type="InterPro" id="IPR001123">
    <property type="entry name" value="LeuE-type"/>
</dbReference>
<sequence>RRGTGAAAGAARKRLLEGALLQTSNPKSLFFFLSVLPQVAHGAGGRALWPALAVATYCIVLVLIHGLYAGLAARASVWLSRPSSARLLSRLSALMFFAFGVTMLTLRL</sequence>
<dbReference type="AlphaFoldDB" id="A0A845G5I2"/>
<comment type="caution">
    <text evidence="7">The sequence shown here is derived from an EMBL/GenBank/DDBJ whole genome shotgun (WGS) entry which is preliminary data.</text>
</comment>
<feature type="transmembrane region" description="Helical" evidence="6">
    <location>
        <begin position="88"/>
        <end position="106"/>
    </location>
</feature>